<name>A0A1V8SDK6_9PEZI</name>
<dbReference type="AlphaFoldDB" id="A0A1V8SDK6"/>
<evidence type="ECO:0000313" key="2">
    <source>
        <dbReference type="Proteomes" id="UP000192596"/>
    </source>
</evidence>
<dbReference type="Gene3D" id="2.40.50.140">
    <property type="entry name" value="Nucleic acid-binding proteins"/>
    <property type="match status" value="1"/>
</dbReference>
<comment type="caution">
    <text evidence="1">The sequence shown here is derived from an EMBL/GenBank/DDBJ whole genome shotgun (WGS) entry which is preliminary data.</text>
</comment>
<protein>
    <submittedName>
        <fullName evidence="1">Uncharacterized protein</fullName>
    </submittedName>
</protein>
<gene>
    <name evidence="1" type="ORF">B0A48_16824</name>
</gene>
<dbReference type="EMBL" id="NAJO01000058">
    <property type="protein sequence ID" value="OQN97020.1"/>
    <property type="molecule type" value="Genomic_DNA"/>
</dbReference>
<evidence type="ECO:0000313" key="1">
    <source>
        <dbReference type="EMBL" id="OQN97020.1"/>
    </source>
</evidence>
<reference evidence="2" key="1">
    <citation type="submission" date="2017-03" db="EMBL/GenBank/DDBJ databases">
        <title>Genomes of endolithic fungi from Antarctica.</title>
        <authorList>
            <person name="Coleine C."/>
            <person name="Masonjones S."/>
            <person name="Stajich J.E."/>
        </authorList>
    </citation>
    <scope>NUCLEOTIDE SEQUENCE [LARGE SCALE GENOMIC DNA]</scope>
    <source>
        <strain evidence="2">CCFEE 5527</strain>
    </source>
</reference>
<accession>A0A1V8SDK6</accession>
<dbReference type="Pfam" id="PF12658">
    <property type="entry name" value="Ten1"/>
    <property type="match status" value="1"/>
</dbReference>
<dbReference type="OrthoDB" id="5275361at2759"/>
<dbReference type="GO" id="GO:1990879">
    <property type="term" value="C:CST complex"/>
    <property type="evidence" value="ECO:0007669"/>
    <property type="project" value="InterPro"/>
</dbReference>
<keyword evidence="2" id="KW-1185">Reference proteome</keyword>
<proteinExistence type="predicted"/>
<organism evidence="1 2">
    <name type="scientific">Cryoendolithus antarcticus</name>
    <dbReference type="NCBI Taxonomy" id="1507870"/>
    <lineage>
        <taxon>Eukaryota</taxon>
        <taxon>Fungi</taxon>
        <taxon>Dikarya</taxon>
        <taxon>Ascomycota</taxon>
        <taxon>Pezizomycotina</taxon>
        <taxon>Dothideomycetes</taxon>
        <taxon>Dothideomycetidae</taxon>
        <taxon>Cladosporiales</taxon>
        <taxon>Cladosporiaceae</taxon>
        <taxon>Cryoendolithus</taxon>
    </lineage>
</organism>
<dbReference type="GO" id="GO:0016233">
    <property type="term" value="P:telomere capping"/>
    <property type="evidence" value="ECO:0007669"/>
    <property type="project" value="InterPro"/>
</dbReference>
<dbReference type="InterPro" id="IPR024222">
    <property type="entry name" value="Ten1_fungal"/>
</dbReference>
<dbReference type="Proteomes" id="UP000192596">
    <property type="component" value="Unassembled WGS sequence"/>
</dbReference>
<dbReference type="InterPro" id="IPR012340">
    <property type="entry name" value="NA-bd_OB-fold"/>
</dbReference>
<dbReference type="InParanoid" id="A0A1V8SDK6"/>
<sequence>MPPKRAGEYAYLESKPQASQLVLLSQVAAMSEGSKVRFLGCVASYNVPSATLLLEDHAAISERSSVLVNVDGITSTLNAELTQIGALLNVVGYVDHSSVVNASEKESSTNVNALMIWSAGAVKVDEYETAVRDLQSTCAA</sequence>
<dbReference type="GO" id="GO:0043047">
    <property type="term" value="F:single-stranded telomeric DNA binding"/>
    <property type="evidence" value="ECO:0007669"/>
    <property type="project" value="InterPro"/>
</dbReference>